<dbReference type="AlphaFoldDB" id="B0PAZ1"/>
<keyword evidence="2" id="KW-1185">Reference proteome</keyword>
<reference evidence="1" key="1">
    <citation type="submission" date="2007-11" db="EMBL/GenBank/DDBJ databases">
        <authorList>
            <person name="Fulton L."/>
            <person name="Clifton S."/>
            <person name="Fulton B."/>
            <person name="Xu J."/>
            <person name="Minx P."/>
            <person name="Pepin K.H."/>
            <person name="Johnson M."/>
            <person name="Thiruvilangam P."/>
            <person name="Bhonagiri V."/>
            <person name="Nash W.E."/>
            <person name="Mardis E.R."/>
            <person name="Wilson R.K."/>
        </authorList>
    </citation>
    <scope>NUCLEOTIDE SEQUENCE [LARGE SCALE GENOMIC DNA]</scope>
    <source>
        <strain evidence="1">DSM 17241</strain>
    </source>
</reference>
<name>B0PAZ1_9FIRM</name>
<gene>
    <name evidence="1" type="ORF">ANACOL_01943</name>
</gene>
<organism evidence="1 2">
    <name type="scientific">Anaerotruncus colihominis DSM 17241</name>
    <dbReference type="NCBI Taxonomy" id="445972"/>
    <lineage>
        <taxon>Bacteria</taxon>
        <taxon>Bacillati</taxon>
        <taxon>Bacillota</taxon>
        <taxon>Clostridia</taxon>
        <taxon>Eubacteriales</taxon>
        <taxon>Oscillospiraceae</taxon>
        <taxon>Anaerotruncus</taxon>
    </lineage>
</organism>
<reference evidence="1" key="2">
    <citation type="submission" date="2013-09" db="EMBL/GenBank/DDBJ databases">
        <title>Draft genome sequence of Anaerotruncus colihominis(DSM 17241).</title>
        <authorList>
            <person name="Sudarsanam P."/>
            <person name="Ley R."/>
            <person name="Guruge J."/>
            <person name="Turnbaugh P.J."/>
            <person name="Mahowald M."/>
            <person name="Liep D."/>
            <person name="Gordon J."/>
        </authorList>
    </citation>
    <scope>NUCLEOTIDE SEQUENCE</scope>
    <source>
        <strain evidence="1">DSM 17241</strain>
    </source>
</reference>
<protein>
    <submittedName>
        <fullName evidence="1">Uncharacterized protein</fullName>
    </submittedName>
</protein>
<sequence length="57" mass="6631">MVLQLFRPGISQISAFEMPQAIFLRHYFQKGHDITGQQHSSVAINLPFDLWKPYDIV</sequence>
<dbReference type="EMBL" id="ABGD02000014">
    <property type="protein sequence ID" value="EDS11322.1"/>
    <property type="molecule type" value="Genomic_DNA"/>
</dbReference>
<evidence type="ECO:0000313" key="1">
    <source>
        <dbReference type="EMBL" id="EDS11322.1"/>
    </source>
</evidence>
<dbReference type="Proteomes" id="UP000003803">
    <property type="component" value="Unassembled WGS sequence"/>
</dbReference>
<accession>B0PAZ1</accession>
<dbReference type="HOGENOM" id="CLU_2986415_0_0_9"/>
<proteinExistence type="predicted"/>
<evidence type="ECO:0000313" key="2">
    <source>
        <dbReference type="Proteomes" id="UP000003803"/>
    </source>
</evidence>
<comment type="caution">
    <text evidence="1">The sequence shown here is derived from an EMBL/GenBank/DDBJ whole genome shotgun (WGS) entry which is preliminary data.</text>
</comment>